<dbReference type="Pfam" id="PF00691">
    <property type="entry name" value="OmpA"/>
    <property type="match status" value="1"/>
</dbReference>
<name>A0A1H8H8V4_9BURK</name>
<feature type="region of interest" description="Disordered" evidence="5">
    <location>
        <begin position="381"/>
        <end position="410"/>
    </location>
</feature>
<evidence type="ECO:0000256" key="1">
    <source>
        <dbReference type="ARBA" id="ARBA00004442"/>
    </source>
</evidence>
<keyword evidence="3" id="KW-0998">Cell outer membrane</keyword>
<dbReference type="OrthoDB" id="8526920at2"/>
<evidence type="ECO:0000313" key="8">
    <source>
        <dbReference type="Proteomes" id="UP000199531"/>
    </source>
</evidence>
<keyword evidence="2 4" id="KW-0472">Membrane</keyword>
<dbReference type="Gene3D" id="3.30.1330.60">
    <property type="entry name" value="OmpA-like domain"/>
    <property type="match status" value="1"/>
</dbReference>
<dbReference type="PANTHER" id="PTHR30329:SF21">
    <property type="entry name" value="LIPOPROTEIN YIAD-RELATED"/>
    <property type="match status" value="1"/>
</dbReference>
<evidence type="ECO:0000259" key="6">
    <source>
        <dbReference type="PROSITE" id="PS51123"/>
    </source>
</evidence>
<dbReference type="InterPro" id="IPR006664">
    <property type="entry name" value="OMP_bac"/>
</dbReference>
<evidence type="ECO:0000256" key="5">
    <source>
        <dbReference type="SAM" id="MobiDB-lite"/>
    </source>
</evidence>
<dbReference type="GO" id="GO:0009279">
    <property type="term" value="C:cell outer membrane"/>
    <property type="evidence" value="ECO:0007669"/>
    <property type="project" value="UniProtKB-SubCell"/>
</dbReference>
<dbReference type="PROSITE" id="PS51123">
    <property type="entry name" value="OMPA_2"/>
    <property type="match status" value="1"/>
</dbReference>
<feature type="compositionally biased region" description="Basic and acidic residues" evidence="5">
    <location>
        <begin position="382"/>
        <end position="391"/>
    </location>
</feature>
<dbReference type="InterPro" id="IPR009282">
    <property type="entry name" value="DUF937"/>
</dbReference>
<dbReference type="EMBL" id="FOCW01000002">
    <property type="protein sequence ID" value="SEN52464.1"/>
    <property type="molecule type" value="Genomic_DNA"/>
</dbReference>
<feature type="compositionally biased region" description="Basic and acidic residues" evidence="5">
    <location>
        <begin position="401"/>
        <end position="410"/>
    </location>
</feature>
<dbReference type="STRING" id="1121117.SAMN02745977_01469"/>
<evidence type="ECO:0000256" key="4">
    <source>
        <dbReference type="PROSITE-ProRule" id="PRU00473"/>
    </source>
</evidence>
<accession>A0A1H8H8V4</accession>
<feature type="domain" description="OmpA-like" evidence="6">
    <location>
        <begin position="302"/>
        <end position="410"/>
    </location>
</feature>
<keyword evidence="8" id="KW-1185">Reference proteome</keyword>
<dbReference type="AlphaFoldDB" id="A0A1H8H8V4"/>
<dbReference type="InterPro" id="IPR050330">
    <property type="entry name" value="Bact_OuterMem_StrucFunc"/>
</dbReference>
<evidence type="ECO:0000256" key="2">
    <source>
        <dbReference type="ARBA" id="ARBA00023136"/>
    </source>
</evidence>
<dbReference type="RefSeq" id="WP_091815998.1">
    <property type="nucleotide sequence ID" value="NZ_FOCW01000002.1"/>
</dbReference>
<dbReference type="PANTHER" id="PTHR30329">
    <property type="entry name" value="STATOR ELEMENT OF FLAGELLAR MOTOR COMPLEX"/>
    <property type="match status" value="1"/>
</dbReference>
<evidence type="ECO:0000256" key="3">
    <source>
        <dbReference type="ARBA" id="ARBA00023237"/>
    </source>
</evidence>
<evidence type="ECO:0000313" key="7">
    <source>
        <dbReference type="EMBL" id="SEN52464.1"/>
    </source>
</evidence>
<dbReference type="CDD" id="cd07185">
    <property type="entry name" value="OmpA_C-like"/>
    <property type="match status" value="1"/>
</dbReference>
<dbReference type="InterPro" id="IPR036737">
    <property type="entry name" value="OmpA-like_sf"/>
</dbReference>
<proteinExistence type="predicted"/>
<sequence length="410" mass="41755">MSIDLLALLQEKVGGALNNFASSQLGESPSMASKAVSQILPALLGKLAGQTGDASRMTQLFNLVTGPQVDSTLVDIEPSLLDKGRQWLSLLFGDSAGLTNLLAGRTGLSADKTGTLMAAALPMLLGVLRSQVQTGKLTQPQFVSLLSGQRGLLDRVLGSDLATALGLGAVAAAAPVAAEARPAAAPVTPPPVRAVTPAPASGGWMKWLWLALAALAALLLLKFCGQKPVDTTAPASAASAESVVVAPAEPASVPASEPAVVAPMASEPAMPATTAASETGAAMTADTTASAAATTDLAADASAVKYENEVLSFYFATGKTDVDKMAADAVSADIVALGKEGKTLVVSGYNDPRGNKAMNEELSKNRAKAVKAYLVEQGVPEGKIELRKPTETDGQSGSLAQDRRVDVKAE</sequence>
<gene>
    <name evidence="7" type="ORF">SAMN02745977_01469</name>
</gene>
<organism evidence="7 8">
    <name type="scientific">Brachymonas denitrificans DSM 15123</name>
    <dbReference type="NCBI Taxonomy" id="1121117"/>
    <lineage>
        <taxon>Bacteria</taxon>
        <taxon>Pseudomonadati</taxon>
        <taxon>Pseudomonadota</taxon>
        <taxon>Betaproteobacteria</taxon>
        <taxon>Burkholderiales</taxon>
        <taxon>Comamonadaceae</taxon>
        <taxon>Brachymonas</taxon>
    </lineage>
</organism>
<dbReference type="SUPFAM" id="SSF103088">
    <property type="entry name" value="OmpA-like"/>
    <property type="match status" value="1"/>
</dbReference>
<protein>
    <submittedName>
        <fullName evidence="7">Outer membrane protein OmpA</fullName>
    </submittedName>
</protein>
<reference evidence="7 8" key="1">
    <citation type="submission" date="2016-10" db="EMBL/GenBank/DDBJ databases">
        <authorList>
            <person name="de Groot N.N."/>
        </authorList>
    </citation>
    <scope>NUCLEOTIDE SEQUENCE [LARGE SCALE GENOMIC DNA]</scope>
    <source>
        <strain evidence="7 8">DSM 15123</strain>
    </source>
</reference>
<comment type="subcellular location">
    <subcellularLocation>
        <location evidence="1">Cell outer membrane</location>
    </subcellularLocation>
</comment>
<dbReference type="PRINTS" id="PR01021">
    <property type="entry name" value="OMPADOMAIN"/>
</dbReference>
<dbReference type="Proteomes" id="UP000199531">
    <property type="component" value="Unassembled WGS sequence"/>
</dbReference>
<dbReference type="InterPro" id="IPR006665">
    <property type="entry name" value="OmpA-like"/>
</dbReference>
<dbReference type="Pfam" id="PF06078">
    <property type="entry name" value="DUF937"/>
    <property type="match status" value="1"/>
</dbReference>